<dbReference type="Proteomes" id="UP000078454">
    <property type="component" value="Unassembled WGS sequence"/>
</dbReference>
<evidence type="ECO:0000313" key="2">
    <source>
        <dbReference type="Proteomes" id="UP000078454"/>
    </source>
</evidence>
<gene>
    <name evidence="1" type="ORF">A8708_30080</name>
</gene>
<evidence type="ECO:0000313" key="1">
    <source>
        <dbReference type="EMBL" id="OAS21141.1"/>
    </source>
</evidence>
<organism evidence="1 2">
    <name type="scientific">Paenibacillus oryzisoli</name>
    <dbReference type="NCBI Taxonomy" id="1850517"/>
    <lineage>
        <taxon>Bacteria</taxon>
        <taxon>Bacillati</taxon>
        <taxon>Bacillota</taxon>
        <taxon>Bacilli</taxon>
        <taxon>Bacillales</taxon>
        <taxon>Paenibacillaceae</taxon>
        <taxon>Paenibacillus</taxon>
    </lineage>
</organism>
<comment type="caution">
    <text evidence="1">The sequence shown here is derived from an EMBL/GenBank/DDBJ whole genome shotgun (WGS) entry which is preliminary data.</text>
</comment>
<accession>A0A198AJB3</accession>
<proteinExistence type="predicted"/>
<dbReference type="RefSeq" id="WP_068662718.1">
    <property type="nucleotide sequence ID" value="NZ_LYPB01000049.1"/>
</dbReference>
<dbReference type="EMBL" id="LYPB01000049">
    <property type="protein sequence ID" value="OAS21141.1"/>
    <property type="molecule type" value="Genomic_DNA"/>
</dbReference>
<reference evidence="1 2" key="1">
    <citation type="submission" date="2016-05" db="EMBL/GenBank/DDBJ databases">
        <title>Paenibacillus sp. 1ZS3-15 nov., isolated from the rhizosphere soil.</title>
        <authorList>
            <person name="Zhang X.X."/>
            <person name="Zhang J."/>
        </authorList>
    </citation>
    <scope>NUCLEOTIDE SEQUENCE [LARGE SCALE GENOMIC DNA]</scope>
    <source>
        <strain evidence="1 2">1ZS3-15</strain>
    </source>
</reference>
<dbReference type="AlphaFoldDB" id="A0A198AJB3"/>
<dbReference type="OrthoDB" id="183314at2"/>
<dbReference type="STRING" id="1850517.A8708_30080"/>
<sequence length="238" mass="27536">MRILIGAPVRQDEMTFKLYLDSLKALNTEGLEVEFLFLLHGSEHLIKYLEPHQYLGVTPGSEYKRDDITHHWTNENLAAVTYMKNRLLFEASAFDAFFLVDSDIILHPETLQQLVKADKPIVSNVFWTKWQPDEAEMPNAWNYDHYSFLPGELERWREPGIYPVGMSGACILIKREVILAGVNYSPIYNVSHSLWEDRAFCIRAACAGFQIYMDTTYPAKHLYRESDIQEVLNSEIPS</sequence>
<dbReference type="Gene3D" id="3.90.550.10">
    <property type="entry name" value="Spore Coat Polysaccharide Biosynthesis Protein SpsA, Chain A"/>
    <property type="match status" value="1"/>
</dbReference>
<protein>
    <recommendedName>
        <fullName evidence="3">Glycosyltransferase</fullName>
    </recommendedName>
</protein>
<dbReference type="SUPFAM" id="SSF53448">
    <property type="entry name" value="Nucleotide-diphospho-sugar transferases"/>
    <property type="match status" value="1"/>
</dbReference>
<evidence type="ECO:0008006" key="3">
    <source>
        <dbReference type="Google" id="ProtNLM"/>
    </source>
</evidence>
<name>A0A198AJB3_9BACL</name>
<dbReference type="InterPro" id="IPR029044">
    <property type="entry name" value="Nucleotide-diphossugar_trans"/>
</dbReference>
<keyword evidence="2" id="KW-1185">Reference proteome</keyword>